<gene>
    <name evidence="1" type="ORF">MCHLO_12495</name>
</gene>
<dbReference type="Gene3D" id="3.30.420.10">
    <property type="entry name" value="Ribonuclease H-like superfamily/Ribonuclease H"/>
    <property type="match status" value="1"/>
</dbReference>
<evidence type="ECO:0000313" key="1">
    <source>
        <dbReference type="EMBL" id="GAT55766.1"/>
    </source>
</evidence>
<protein>
    <submittedName>
        <fullName evidence="1">Uncharacterized protein</fullName>
    </submittedName>
</protein>
<dbReference type="InterPro" id="IPR036397">
    <property type="entry name" value="RNaseH_sf"/>
</dbReference>
<organism evidence="1 2">
    <name type="scientific">Mycena chlorophos</name>
    <name type="common">Agaric fungus</name>
    <name type="synonym">Agaricus chlorophos</name>
    <dbReference type="NCBI Taxonomy" id="658473"/>
    <lineage>
        <taxon>Eukaryota</taxon>
        <taxon>Fungi</taxon>
        <taxon>Dikarya</taxon>
        <taxon>Basidiomycota</taxon>
        <taxon>Agaricomycotina</taxon>
        <taxon>Agaricomycetes</taxon>
        <taxon>Agaricomycetidae</taxon>
        <taxon>Agaricales</taxon>
        <taxon>Marasmiineae</taxon>
        <taxon>Mycenaceae</taxon>
        <taxon>Mycena</taxon>
    </lineage>
</organism>
<keyword evidence="2" id="KW-1185">Reference proteome</keyword>
<name>A0ABQ0M0R9_MYCCL</name>
<sequence>MQIEELCAEILEGVKAASGFLVVALGIRCVSVERTTKVSAIQLRTEEKNLVFDTSRFTSRVHFPPSLRAILTSRSIIKIGCGLRSALAILATIYDDEELRKVSVARGGTLLELGLHAKLKGAVTNPALSHHALIGTVLKRSFTPLRLSESWRDSGHANRLHAEVESIWQAYLALVPADSVGLPLTEAQANDNERLVTIVHSSKPVAEGVIVTTDAKFLEVKQPAIGNQPAFHQQITLSPSRRLVHITKVLTPNSIHRLHAQTIQFISDHHGGQIVVAYSMLRTRNATSPLPSSAAEQAFAMPASSPSYNDTPLDFSDISSTSLPSEDVLMDDIEGDDENDIITESFEHASNILRSAADGNSIPTRVLDDAFHFMDRLIRLLSKLHTAFKPFCAHFSESIFLRDKDDEIAVRAVLEKKGIDWEWAKHAMAASLNRRIRRYIPPRDVLEKRLRALFDAYRNIICSTETGNAAPFFSKEANEMAERLLETVRRGFLSDPAGFSLDYKMYVDADGLIVYRTVRGTNSVEGGVHMAVRRVFGSLQASPELAEAILLNWIMRRNKKVGTYNRTGRKYRGHFEASLIDEITELAIELGVKPSFTPPPILTTRIATSETFGIRPISIELAKKYHITTLPRRRVDGVPHHHDVPVHTLTRLHTKATSRYRILQLRQRTLHCVGPVHTLAEYRKFRSEMNDHRFRKNTSKTYAAHEAHKNMNYELWALSWNSDVDKQSRTETDSNKRLYYKFPPQLEHHHKKVLLYNSQRSTVLMGSNADVLQPFLELLRDTTPGNAPPALDFVTATVPDTSLSDEELNNLDLPVLDSLHLAVSRNGVPIPTSAGIAEAPPATGASQAVPAEPSDETLDVSHVPTANATQQPSNVGATATAATVVTTVAHHHDANGNSHPVIATSTKAGGGDRCARCVKADCKQRWTCPGRGRRDRCHASSDDGLHRMFPGEKVPRKSEAKILANIAAREAEERAQAHAGEN</sequence>
<dbReference type="Proteomes" id="UP000815677">
    <property type="component" value="Unassembled WGS sequence"/>
</dbReference>
<accession>A0ABQ0M0R9</accession>
<dbReference type="EMBL" id="DF849130">
    <property type="protein sequence ID" value="GAT55766.1"/>
    <property type="molecule type" value="Genomic_DNA"/>
</dbReference>
<proteinExistence type="predicted"/>
<reference evidence="1" key="1">
    <citation type="submission" date="2014-09" db="EMBL/GenBank/DDBJ databases">
        <title>Genome sequence of the luminous mushroom Mycena chlorophos for searching fungal bioluminescence genes.</title>
        <authorList>
            <person name="Tanaka Y."/>
            <person name="Kasuga D."/>
            <person name="Oba Y."/>
            <person name="Hase S."/>
            <person name="Sato K."/>
            <person name="Oba Y."/>
            <person name="Sakakibara Y."/>
        </authorList>
    </citation>
    <scope>NUCLEOTIDE SEQUENCE</scope>
</reference>
<evidence type="ECO:0000313" key="2">
    <source>
        <dbReference type="Proteomes" id="UP000815677"/>
    </source>
</evidence>